<feature type="chain" id="PRO_5022897477" evidence="2">
    <location>
        <begin position="16"/>
        <end position="104"/>
    </location>
</feature>
<keyword evidence="4" id="KW-1185">Reference proteome</keyword>
<keyword evidence="2" id="KW-0732">Signal</keyword>
<feature type="signal peptide" evidence="2">
    <location>
        <begin position="1"/>
        <end position="15"/>
    </location>
</feature>
<organism evidence="3 4">
    <name type="scientific">Striga asiatica</name>
    <name type="common">Asiatic witchweed</name>
    <name type="synonym">Buchnera asiatica</name>
    <dbReference type="NCBI Taxonomy" id="4170"/>
    <lineage>
        <taxon>Eukaryota</taxon>
        <taxon>Viridiplantae</taxon>
        <taxon>Streptophyta</taxon>
        <taxon>Embryophyta</taxon>
        <taxon>Tracheophyta</taxon>
        <taxon>Spermatophyta</taxon>
        <taxon>Magnoliopsida</taxon>
        <taxon>eudicotyledons</taxon>
        <taxon>Gunneridae</taxon>
        <taxon>Pentapetalae</taxon>
        <taxon>asterids</taxon>
        <taxon>lamiids</taxon>
        <taxon>Lamiales</taxon>
        <taxon>Orobanchaceae</taxon>
        <taxon>Buchnereae</taxon>
        <taxon>Striga</taxon>
    </lineage>
</organism>
<dbReference type="Proteomes" id="UP000325081">
    <property type="component" value="Unassembled WGS sequence"/>
</dbReference>
<evidence type="ECO:0000256" key="1">
    <source>
        <dbReference type="SAM" id="MobiDB-lite"/>
    </source>
</evidence>
<feature type="region of interest" description="Disordered" evidence="1">
    <location>
        <begin position="84"/>
        <end position="104"/>
    </location>
</feature>
<dbReference type="EMBL" id="BKCP01004528">
    <property type="protein sequence ID" value="GER32004.1"/>
    <property type="molecule type" value="Genomic_DNA"/>
</dbReference>
<dbReference type="AlphaFoldDB" id="A0A5A7PH10"/>
<gene>
    <name evidence="3" type="ORF">STAS_08064</name>
</gene>
<evidence type="ECO:0000256" key="2">
    <source>
        <dbReference type="SAM" id="SignalP"/>
    </source>
</evidence>
<reference evidence="4" key="1">
    <citation type="journal article" date="2019" name="Curr. Biol.">
        <title>Genome Sequence of Striga asiatica Provides Insight into the Evolution of Plant Parasitism.</title>
        <authorList>
            <person name="Yoshida S."/>
            <person name="Kim S."/>
            <person name="Wafula E.K."/>
            <person name="Tanskanen J."/>
            <person name="Kim Y.M."/>
            <person name="Honaas L."/>
            <person name="Yang Z."/>
            <person name="Spallek T."/>
            <person name="Conn C.E."/>
            <person name="Ichihashi Y."/>
            <person name="Cheong K."/>
            <person name="Cui S."/>
            <person name="Der J.P."/>
            <person name="Gundlach H."/>
            <person name="Jiao Y."/>
            <person name="Hori C."/>
            <person name="Ishida J.K."/>
            <person name="Kasahara H."/>
            <person name="Kiba T."/>
            <person name="Kim M.S."/>
            <person name="Koo N."/>
            <person name="Laohavisit A."/>
            <person name="Lee Y.H."/>
            <person name="Lumba S."/>
            <person name="McCourt P."/>
            <person name="Mortimer J.C."/>
            <person name="Mutuku J.M."/>
            <person name="Nomura T."/>
            <person name="Sasaki-Sekimoto Y."/>
            <person name="Seto Y."/>
            <person name="Wang Y."/>
            <person name="Wakatake T."/>
            <person name="Sakakibara H."/>
            <person name="Demura T."/>
            <person name="Yamaguchi S."/>
            <person name="Yoneyama K."/>
            <person name="Manabe R.I."/>
            <person name="Nelson D.C."/>
            <person name="Schulman A.H."/>
            <person name="Timko M.P."/>
            <person name="dePamphilis C.W."/>
            <person name="Choi D."/>
            <person name="Shirasu K."/>
        </authorList>
    </citation>
    <scope>NUCLEOTIDE SEQUENCE [LARGE SCALE GENOMIC DNA]</scope>
    <source>
        <strain evidence="4">cv. UVA1</strain>
    </source>
</reference>
<evidence type="ECO:0000313" key="3">
    <source>
        <dbReference type="EMBL" id="GER32004.1"/>
    </source>
</evidence>
<comment type="caution">
    <text evidence="3">The sequence shown here is derived from an EMBL/GenBank/DDBJ whole genome shotgun (WGS) entry which is preliminary data.</text>
</comment>
<evidence type="ECO:0000313" key="4">
    <source>
        <dbReference type="Proteomes" id="UP000325081"/>
    </source>
</evidence>
<protein>
    <submittedName>
        <fullName evidence="3">Squamosa promoter-binding protein</fullName>
    </submittedName>
</protein>
<name>A0A5A7PH10_STRAF</name>
<sequence>MSILLLLNCPIVITGNNEDQSGEFSPAPEKGNLLQILGEMNSRPLPENLASNLPLIKTSSSSFPNRTRPERLNQTTMDLLAALSSETQSQLSFEGRNSEKSRPS</sequence>
<accession>A0A5A7PH10</accession>
<proteinExistence type="predicted"/>